<keyword evidence="2" id="KW-1185">Reference proteome</keyword>
<evidence type="ECO:0000313" key="2">
    <source>
        <dbReference type="Proteomes" id="UP001500301"/>
    </source>
</evidence>
<reference evidence="2" key="1">
    <citation type="journal article" date="2019" name="Int. J. Syst. Evol. Microbiol.">
        <title>The Global Catalogue of Microorganisms (GCM) 10K type strain sequencing project: providing services to taxonomists for standard genome sequencing and annotation.</title>
        <authorList>
            <consortium name="The Broad Institute Genomics Platform"/>
            <consortium name="The Broad Institute Genome Sequencing Center for Infectious Disease"/>
            <person name="Wu L."/>
            <person name="Ma J."/>
        </authorList>
    </citation>
    <scope>NUCLEOTIDE SEQUENCE [LARGE SCALE GENOMIC DNA]</scope>
    <source>
        <strain evidence="2">JCM 17460</strain>
    </source>
</reference>
<dbReference type="RefSeq" id="WP_218236769.1">
    <property type="nucleotide sequence ID" value="NZ_BAABBB010000016.1"/>
</dbReference>
<dbReference type="Proteomes" id="UP001500301">
    <property type="component" value="Unassembled WGS sequence"/>
</dbReference>
<dbReference type="Pfam" id="PF22673">
    <property type="entry name" value="MCP-like_PDC_1"/>
    <property type="match status" value="1"/>
</dbReference>
<accession>A0ABP6VTS6</accession>
<dbReference type="CDD" id="cd12913">
    <property type="entry name" value="PDC1_MCP_like"/>
    <property type="match status" value="1"/>
</dbReference>
<proteinExistence type="predicted"/>
<dbReference type="EMBL" id="BAABBB010000016">
    <property type="protein sequence ID" value="GAA3541133.1"/>
    <property type="molecule type" value="Genomic_DNA"/>
</dbReference>
<protein>
    <recommendedName>
        <fullName evidence="3">Cache domain-containing protein</fullName>
    </recommendedName>
</protein>
<sequence length="243" mass="26667">MSRTGSVTPERELTRISTWLEQQIDDRLTPLLSYAEQLAALSSASSSGGLTAGDVESLSQHVEAIIKDSPAIIGSGYIAAPGAVDDAIRYMLWLQQRGDAIKRLQLNFDTTDLEAYDYVEMDWYLRTRDRLRPTLIGPYLDYSGSDALVITLAVPVLSGAEFLGVVAIDLMAQAAEELITNELCQLPGDVVVVNRDRTVVATNSVRWMPGERLASMPDEDEACFKTALQVGDWSDWQIAVAKP</sequence>
<organism evidence="1 2">
    <name type="scientific">Nocardioides daeguensis</name>
    <dbReference type="NCBI Taxonomy" id="908359"/>
    <lineage>
        <taxon>Bacteria</taxon>
        <taxon>Bacillati</taxon>
        <taxon>Actinomycetota</taxon>
        <taxon>Actinomycetes</taxon>
        <taxon>Propionibacteriales</taxon>
        <taxon>Nocardioidaceae</taxon>
        <taxon>Nocardioides</taxon>
    </lineage>
</organism>
<gene>
    <name evidence="1" type="ORF">GCM10022263_30570</name>
</gene>
<comment type="caution">
    <text evidence="1">The sequence shown here is derived from an EMBL/GenBank/DDBJ whole genome shotgun (WGS) entry which is preliminary data.</text>
</comment>
<evidence type="ECO:0000313" key="1">
    <source>
        <dbReference type="EMBL" id="GAA3541133.1"/>
    </source>
</evidence>
<evidence type="ECO:0008006" key="3">
    <source>
        <dbReference type="Google" id="ProtNLM"/>
    </source>
</evidence>
<name>A0ABP6VTS6_9ACTN</name>